<dbReference type="EMBL" id="JAAKZY010000218">
    <property type="protein sequence ID" value="NGO13890.1"/>
    <property type="molecule type" value="Genomic_DNA"/>
</dbReference>
<dbReference type="Proteomes" id="UP000472335">
    <property type="component" value="Unassembled WGS sequence"/>
</dbReference>
<dbReference type="AlphaFoldDB" id="A0A6G4VJA9"/>
<comment type="caution">
    <text evidence="1">The sequence shown here is derived from an EMBL/GenBank/DDBJ whole genome shotgun (WGS) entry which is preliminary data.</text>
</comment>
<protein>
    <submittedName>
        <fullName evidence="1">Uncharacterized protein</fullName>
    </submittedName>
</protein>
<gene>
    <name evidence="1" type="ORF">G5C60_41425</name>
</gene>
<reference evidence="1 2" key="1">
    <citation type="submission" date="2020-02" db="EMBL/GenBank/DDBJ databases">
        <title>Whole-genome analyses of novel actinobacteria.</title>
        <authorList>
            <person name="Sahin N."/>
            <person name="Gencbay T."/>
        </authorList>
    </citation>
    <scope>NUCLEOTIDE SEQUENCE [LARGE SCALE GENOMIC DNA]</scope>
    <source>
        <strain evidence="1 2">HC44</strain>
    </source>
</reference>
<accession>A0A6G4VJA9</accession>
<organism evidence="1 2">
    <name type="scientific">Streptomyces scabichelini</name>
    <dbReference type="NCBI Taxonomy" id="2711217"/>
    <lineage>
        <taxon>Bacteria</taxon>
        <taxon>Bacillati</taxon>
        <taxon>Actinomycetota</taxon>
        <taxon>Actinomycetes</taxon>
        <taxon>Kitasatosporales</taxon>
        <taxon>Streptomycetaceae</taxon>
        <taxon>Streptomyces</taxon>
    </lineage>
</organism>
<name>A0A6G4VJA9_9ACTN</name>
<keyword evidence="2" id="KW-1185">Reference proteome</keyword>
<evidence type="ECO:0000313" key="2">
    <source>
        <dbReference type="Proteomes" id="UP000472335"/>
    </source>
</evidence>
<proteinExistence type="predicted"/>
<sequence length="416" mass="44943">MALRKVAVDPVVRSRLGEQVLADLRRNLWAIDCQTCNSAFGRFSTPVLGVRDHGDVANAMLHHRRCLSTPWEYAPELSLAGVPTMSWRASVMLLPDDLPLFLINPWCEGAPLLPDGDGWRVGTMDHFEEFGMVTDFVDRSDDELIRDIVPLTPGMTAMLRHDRLSVDLDNPFSLPGYSWHCGADPAAPAVRRLQSIDRLLIGVTTVLLPGSGASGEELFTAMSNRQVALGTAELLHAPPVQVLREDDMLKEIRAGLLDVLGTGVRDRTGTESATRVTAAAKAACTGDGRPLAALGTEDREEALLMIAIVHAIPSFTAGKDDPGEGTHVMTANPAGLHARWTPHLAPWKLATGLLAATPDATDAPDPAYRANVVFGTVEQFAAAAAQSRTRRGRLAIVVDGDADAPVLRRYRRLLVI</sequence>
<dbReference type="RefSeq" id="WP_165267735.1">
    <property type="nucleotide sequence ID" value="NZ_JAAKZY010000218.1"/>
</dbReference>
<evidence type="ECO:0000313" key="1">
    <source>
        <dbReference type="EMBL" id="NGO13890.1"/>
    </source>
</evidence>